<sequence>MFMPGMLVRLPKQRRVMVVTNATADRICCSWYEQNRLKSEVFKAEQLVIIDAGRNHLSYT</sequence>
<dbReference type="AlphaFoldDB" id="A0A542BPS9"/>
<organism evidence="1">
    <name type="scientific">Serratia fonticola</name>
    <dbReference type="NCBI Taxonomy" id="47917"/>
    <lineage>
        <taxon>Bacteria</taxon>
        <taxon>Pseudomonadati</taxon>
        <taxon>Pseudomonadota</taxon>
        <taxon>Gammaproteobacteria</taxon>
        <taxon>Enterobacterales</taxon>
        <taxon>Yersiniaceae</taxon>
        <taxon>Serratia</taxon>
    </lineage>
</organism>
<evidence type="ECO:0000313" key="1">
    <source>
        <dbReference type="EMBL" id="TVZ71890.1"/>
    </source>
</evidence>
<name>A0A542BPS9_SERFO</name>
<protein>
    <submittedName>
        <fullName evidence="1">Uncharacterized protein</fullName>
    </submittedName>
</protein>
<dbReference type="EMBL" id="VISQ01000001">
    <property type="protein sequence ID" value="TVZ71890.1"/>
    <property type="molecule type" value="Genomic_DNA"/>
</dbReference>
<proteinExistence type="predicted"/>
<reference evidence="1" key="1">
    <citation type="submission" date="2019-06" db="EMBL/GenBank/DDBJ databases">
        <authorList>
            <person name="Deangelis K."/>
            <person name="Huntemann M."/>
            <person name="Clum A."/>
            <person name="Pillay M."/>
            <person name="Palaniappan K."/>
            <person name="Varghese N."/>
            <person name="Mikhailova N."/>
            <person name="Stamatis D."/>
            <person name="Reddy T."/>
            <person name="Daum C."/>
            <person name="Shapiro N."/>
            <person name="Ivanova N."/>
            <person name="Kyrpides N."/>
            <person name="Woyke T."/>
        </authorList>
    </citation>
    <scope>NUCLEOTIDE SEQUENCE [LARGE SCALE GENOMIC DNA]</scope>
    <source>
        <strain evidence="1">128R</strain>
    </source>
</reference>
<comment type="caution">
    <text evidence="1">The sequence shown here is derived from an EMBL/GenBank/DDBJ whole genome shotgun (WGS) entry which is preliminary data.</text>
</comment>
<accession>A0A542BPS9</accession>
<gene>
    <name evidence="1" type="ORF">FHU10_4546</name>
</gene>
<reference evidence="1" key="2">
    <citation type="submission" date="2019-08" db="EMBL/GenBank/DDBJ databases">
        <title>Investigation of anaerobic lignin degradation for improved lignocellulosic biofuels.</title>
        <authorList>
            <person name="Deangelis K.PhD."/>
        </authorList>
    </citation>
    <scope>NUCLEOTIDE SEQUENCE [LARGE SCALE GENOMIC DNA]</scope>
    <source>
        <strain evidence="1">128R</strain>
    </source>
</reference>